<evidence type="ECO:0000313" key="2">
    <source>
        <dbReference type="EMBL" id="CDW43131.1"/>
    </source>
</evidence>
<proteinExistence type="predicted"/>
<keyword evidence="1" id="KW-1133">Transmembrane helix</keyword>
<protein>
    <submittedName>
        <fullName evidence="2">Uncharacterized protein</fullName>
    </submittedName>
</protein>
<keyword evidence="1" id="KW-0812">Transmembrane</keyword>
<keyword evidence="1" id="KW-0472">Membrane</keyword>
<dbReference type="AlphaFoldDB" id="A0A0K2UZI4"/>
<sequence>TPSDATIKPTSFTFSPIIIFSLYSVIPCSKHLLKIWSLILNQVFQLTHNEIKT</sequence>
<evidence type="ECO:0000256" key="1">
    <source>
        <dbReference type="SAM" id="Phobius"/>
    </source>
</evidence>
<feature type="non-terminal residue" evidence="2">
    <location>
        <position position="1"/>
    </location>
</feature>
<feature type="transmembrane region" description="Helical" evidence="1">
    <location>
        <begin position="12"/>
        <end position="33"/>
    </location>
</feature>
<feature type="non-terminal residue" evidence="2">
    <location>
        <position position="53"/>
    </location>
</feature>
<dbReference type="EMBL" id="HACA01025770">
    <property type="protein sequence ID" value="CDW43131.1"/>
    <property type="molecule type" value="Transcribed_RNA"/>
</dbReference>
<name>A0A0K2UZI4_LEPSM</name>
<accession>A0A0K2UZI4</accession>
<reference evidence="2" key="1">
    <citation type="submission" date="2014-05" db="EMBL/GenBank/DDBJ databases">
        <authorList>
            <person name="Chronopoulou M."/>
        </authorList>
    </citation>
    <scope>NUCLEOTIDE SEQUENCE</scope>
    <source>
        <tissue evidence="2">Whole organism</tissue>
    </source>
</reference>
<organism evidence="2">
    <name type="scientific">Lepeophtheirus salmonis</name>
    <name type="common">Salmon louse</name>
    <name type="synonym">Caligus salmonis</name>
    <dbReference type="NCBI Taxonomy" id="72036"/>
    <lineage>
        <taxon>Eukaryota</taxon>
        <taxon>Metazoa</taxon>
        <taxon>Ecdysozoa</taxon>
        <taxon>Arthropoda</taxon>
        <taxon>Crustacea</taxon>
        <taxon>Multicrustacea</taxon>
        <taxon>Hexanauplia</taxon>
        <taxon>Copepoda</taxon>
        <taxon>Siphonostomatoida</taxon>
        <taxon>Caligidae</taxon>
        <taxon>Lepeophtheirus</taxon>
    </lineage>
</organism>